<name>I7LUX3_TETTS</name>
<dbReference type="InParanoid" id="I7LUX3"/>
<dbReference type="GO" id="GO:0045348">
    <property type="term" value="P:positive regulation of MHC class II biosynthetic process"/>
    <property type="evidence" value="ECO:0007669"/>
    <property type="project" value="TreeGrafter"/>
</dbReference>
<reference evidence="4" key="1">
    <citation type="journal article" date="2006" name="PLoS Biol.">
        <title>Macronuclear genome sequence of the ciliate Tetrahymena thermophila, a model eukaryote.</title>
        <authorList>
            <person name="Eisen J.A."/>
            <person name="Coyne R.S."/>
            <person name="Wu M."/>
            <person name="Wu D."/>
            <person name="Thiagarajan M."/>
            <person name="Wortman J.R."/>
            <person name="Badger J.H."/>
            <person name="Ren Q."/>
            <person name="Amedeo P."/>
            <person name="Jones K.M."/>
            <person name="Tallon L.J."/>
            <person name="Delcher A.L."/>
            <person name="Salzberg S.L."/>
            <person name="Silva J.C."/>
            <person name="Haas B.J."/>
            <person name="Majoros W.H."/>
            <person name="Farzad M."/>
            <person name="Carlton J.M."/>
            <person name="Smith R.K. Jr."/>
            <person name="Garg J."/>
            <person name="Pearlman R.E."/>
            <person name="Karrer K.M."/>
            <person name="Sun L."/>
            <person name="Manning G."/>
            <person name="Elde N.C."/>
            <person name="Turkewitz A.P."/>
            <person name="Asai D.J."/>
            <person name="Wilkes D.E."/>
            <person name="Wang Y."/>
            <person name="Cai H."/>
            <person name="Collins K."/>
            <person name="Stewart B.A."/>
            <person name="Lee S.R."/>
            <person name="Wilamowska K."/>
            <person name="Weinberg Z."/>
            <person name="Ruzzo W.L."/>
            <person name="Wloga D."/>
            <person name="Gaertig J."/>
            <person name="Frankel J."/>
            <person name="Tsao C.-C."/>
            <person name="Gorovsky M.A."/>
            <person name="Keeling P.J."/>
            <person name="Waller R.F."/>
            <person name="Patron N.J."/>
            <person name="Cherry J.M."/>
            <person name="Stover N.A."/>
            <person name="Krieger C.J."/>
            <person name="del Toro C."/>
            <person name="Ryder H.F."/>
            <person name="Williamson S.C."/>
            <person name="Barbeau R.A."/>
            <person name="Hamilton E.P."/>
            <person name="Orias E."/>
        </authorList>
    </citation>
    <scope>NUCLEOTIDE SEQUENCE [LARGE SCALE GENOMIC DNA]</scope>
    <source>
        <strain evidence="4">SB210</strain>
    </source>
</reference>
<dbReference type="EMBL" id="GG662699">
    <property type="protein sequence ID" value="EAR96218.2"/>
    <property type="molecule type" value="Genomic_DNA"/>
</dbReference>
<proteinExistence type="predicted"/>
<keyword evidence="4" id="KW-1185">Reference proteome</keyword>
<evidence type="ECO:0008006" key="5">
    <source>
        <dbReference type="Google" id="ProtNLM"/>
    </source>
</evidence>
<dbReference type="RefSeq" id="XP_001016463.2">
    <property type="nucleotide sequence ID" value="XM_001016463.2"/>
</dbReference>
<dbReference type="GO" id="GO:0045345">
    <property type="term" value="P:positive regulation of MHC class I biosynthetic process"/>
    <property type="evidence" value="ECO:0007669"/>
    <property type="project" value="TreeGrafter"/>
</dbReference>
<dbReference type="Gene3D" id="3.80.10.10">
    <property type="entry name" value="Ribonuclease Inhibitor"/>
    <property type="match status" value="1"/>
</dbReference>
<evidence type="ECO:0000256" key="1">
    <source>
        <dbReference type="ARBA" id="ARBA00022614"/>
    </source>
</evidence>
<evidence type="ECO:0000256" key="2">
    <source>
        <dbReference type="ARBA" id="ARBA00022737"/>
    </source>
</evidence>
<organism evidence="3 4">
    <name type="scientific">Tetrahymena thermophila (strain SB210)</name>
    <dbReference type="NCBI Taxonomy" id="312017"/>
    <lineage>
        <taxon>Eukaryota</taxon>
        <taxon>Sar</taxon>
        <taxon>Alveolata</taxon>
        <taxon>Ciliophora</taxon>
        <taxon>Intramacronucleata</taxon>
        <taxon>Oligohymenophorea</taxon>
        <taxon>Hymenostomatida</taxon>
        <taxon>Tetrahymenina</taxon>
        <taxon>Tetrahymenidae</taxon>
        <taxon>Tetrahymena</taxon>
    </lineage>
</organism>
<keyword evidence="2" id="KW-0677">Repeat</keyword>
<dbReference type="AlphaFoldDB" id="I7LUX3"/>
<sequence length="240" mass="26539">MIQQINKFYKFEQFIFSQSQNEEINLELLFKHIQITDEDFQTLTIGLGSLKNLILLKLGLDENHIGEDGLAQLGKELGNCQNLCDLNISLNDCQSVSDEGISYLIEGLVNCTKIKNLALGLSNNQISQEGASNIGKDLQRFLNLTSLALNLSQNQIFDQGAADLAFGLGKCVNLTHLELNFEEENNISDIGASSIGAALANYLLGLNINSAYSKNQLKLNIQISIYNFNFTNLQDVKDSN</sequence>
<dbReference type="GeneID" id="7829991"/>
<dbReference type="PANTHER" id="PTHR47189:SF1">
    <property type="entry name" value="MHC CLASS II TRANSACTIVATOR"/>
    <property type="match status" value="1"/>
</dbReference>
<evidence type="ECO:0000313" key="4">
    <source>
        <dbReference type="Proteomes" id="UP000009168"/>
    </source>
</evidence>
<dbReference type="PANTHER" id="PTHR47189">
    <property type="entry name" value="MHC CLASS II TRANSACTIVATOR"/>
    <property type="match status" value="1"/>
</dbReference>
<dbReference type="InterPro" id="IPR032675">
    <property type="entry name" value="LRR_dom_sf"/>
</dbReference>
<dbReference type="GO" id="GO:0045944">
    <property type="term" value="P:positive regulation of transcription by RNA polymerase II"/>
    <property type="evidence" value="ECO:0007669"/>
    <property type="project" value="TreeGrafter"/>
</dbReference>
<keyword evidence="1" id="KW-0433">Leucine-rich repeat</keyword>
<protein>
    <recommendedName>
        <fullName evidence="5">Cyclic nucleotide-binding domain protein</fullName>
    </recommendedName>
</protein>
<gene>
    <name evidence="3" type="ORF">TTHERM_00129950</name>
</gene>
<evidence type="ECO:0000313" key="3">
    <source>
        <dbReference type="EMBL" id="EAR96218.2"/>
    </source>
</evidence>
<dbReference type="SUPFAM" id="SSF52047">
    <property type="entry name" value="RNI-like"/>
    <property type="match status" value="1"/>
</dbReference>
<accession>I7LUX3</accession>
<dbReference type="KEGG" id="tet:TTHERM_00129950"/>
<dbReference type="Proteomes" id="UP000009168">
    <property type="component" value="Unassembled WGS sequence"/>
</dbReference>